<feature type="domain" description="FAD/NAD(P)-binding" evidence="12">
    <location>
        <begin position="3"/>
        <end position="290"/>
    </location>
</feature>
<evidence type="ECO:0000256" key="2">
    <source>
        <dbReference type="ARBA" id="ARBA00001966"/>
    </source>
</evidence>
<dbReference type="Pfam" id="PF04324">
    <property type="entry name" value="Fer2_BFD"/>
    <property type="match status" value="1"/>
</dbReference>
<organism evidence="13 14">
    <name type="scientific">Desertihabitans brevis</name>
    <dbReference type="NCBI Taxonomy" id="2268447"/>
    <lineage>
        <taxon>Bacteria</taxon>
        <taxon>Bacillati</taxon>
        <taxon>Actinomycetota</taxon>
        <taxon>Actinomycetes</taxon>
        <taxon>Propionibacteriales</taxon>
        <taxon>Propionibacteriaceae</taxon>
        <taxon>Desertihabitans</taxon>
    </lineage>
</organism>
<evidence type="ECO:0000256" key="6">
    <source>
        <dbReference type="ARBA" id="ARBA00022723"/>
    </source>
</evidence>
<name>A0A367YZY6_9ACTN</name>
<evidence type="ECO:0000256" key="1">
    <source>
        <dbReference type="ARBA" id="ARBA00001929"/>
    </source>
</evidence>
<dbReference type="Pfam" id="PF07992">
    <property type="entry name" value="Pyr_redox_2"/>
    <property type="match status" value="1"/>
</dbReference>
<comment type="similarity">
    <text evidence="4">Belongs to the nitrite and sulfite reductase 4Fe-4S domain family.</text>
</comment>
<dbReference type="InterPro" id="IPR007419">
    <property type="entry name" value="BFD-like_2Fe2S-bd_dom"/>
</dbReference>
<evidence type="ECO:0000256" key="9">
    <source>
        <dbReference type="ARBA" id="ARBA00023014"/>
    </source>
</evidence>
<gene>
    <name evidence="13" type="ORF">DT076_03845</name>
</gene>
<dbReference type="GO" id="GO:0046872">
    <property type="term" value="F:metal ion binding"/>
    <property type="evidence" value="ECO:0007669"/>
    <property type="project" value="UniProtKB-KW"/>
</dbReference>
<dbReference type="GO" id="GO:0051536">
    <property type="term" value="F:iron-sulfur cluster binding"/>
    <property type="evidence" value="ECO:0007669"/>
    <property type="project" value="UniProtKB-KW"/>
</dbReference>
<protein>
    <submittedName>
        <fullName evidence="13">NAD(P)/FAD-dependent oxidoreductase</fullName>
    </submittedName>
</protein>
<dbReference type="AlphaFoldDB" id="A0A367YZY6"/>
<evidence type="ECO:0000256" key="3">
    <source>
        <dbReference type="ARBA" id="ARBA00005096"/>
    </source>
</evidence>
<dbReference type="SUPFAM" id="SSF51905">
    <property type="entry name" value="FAD/NAD(P)-binding domain"/>
    <property type="match status" value="1"/>
</dbReference>
<dbReference type="PANTHER" id="PTHR43809:SF1">
    <property type="entry name" value="NITRITE REDUCTASE (NADH) LARGE SUBUNIT"/>
    <property type="match status" value="1"/>
</dbReference>
<evidence type="ECO:0000259" key="11">
    <source>
        <dbReference type="Pfam" id="PF04324"/>
    </source>
</evidence>
<dbReference type="Gene3D" id="3.50.50.60">
    <property type="entry name" value="FAD/NAD(P)-binding domain"/>
    <property type="match status" value="2"/>
</dbReference>
<sequence>MTRVVVVGNGMVGSRFADELTDGDGGRFAVTVLGAESAQPYNRVLLSQVVAGRYELAGITLSRPRSERVAVHAGAVVTAVDRDDRSVRTADGARHRYDFLVLATGAAARVPDLAGLSPWPGGVHALRTVDDAREIVAATLNARRAVVLGAGVLGVETAVALSRRGLAVTVVHPSAALMDRQLDQPAGGVLARALTGLGVGHRVGARASRVETVDGRVRGLRLDDGELLPADLLVLCTGTVPETGLARACGLPVRRGVVVDEQLQSPADRRVMALGDCAEPPEGATGLVAQGWEQAARLAARLRATGTGPGALPRRRDRTADDVVRVKADGLDVVTMGTRGDDSARVLQLSDPDRGRHVQVVVEGDRLVGATCLGDPEVAAELLACYTRGAPVPADPARLLLSPLAATSSAAVPVTALPDDTVVCRCNGVTKHTIAEACRSGAGTAEEVAARTRASTGCGGCRADVCALVEALGPAGASTSPSADGSCEDLVTQASPPAPAAVTSAG</sequence>
<comment type="cofactor">
    <cofactor evidence="1">
        <name>siroheme</name>
        <dbReference type="ChEBI" id="CHEBI:60052"/>
    </cofactor>
</comment>
<feature type="compositionally biased region" description="Low complexity" evidence="10">
    <location>
        <begin position="491"/>
        <end position="506"/>
    </location>
</feature>
<evidence type="ECO:0000256" key="5">
    <source>
        <dbReference type="ARBA" id="ARBA00022617"/>
    </source>
</evidence>
<evidence type="ECO:0000256" key="7">
    <source>
        <dbReference type="ARBA" id="ARBA00023002"/>
    </source>
</evidence>
<evidence type="ECO:0000256" key="4">
    <source>
        <dbReference type="ARBA" id="ARBA00010429"/>
    </source>
</evidence>
<evidence type="ECO:0000313" key="13">
    <source>
        <dbReference type="EMBL" id="RCK70572.1"/>
    </source>
</evidence>
<evidence type="ECO:0000313" key="14">
    <source>
        <dbReference type="Proteomes" id="UP000252770"/>
    </source>
</evidence>
<keyword evidence="14" id="KW-1185">Reference proteome</keyword>
<evidence type="ECO:0000256" key="8">
    <source>
        <dbReference type="ARBA" id="ARBA00023004"/>
    </source>
</evidence>
<comment type="caution">
    <text evidence="13">The sequence shown here is derived from an EMBL/GenBank/DDBJ whole genome shotgun (WGS) entry which is preliminary data.</text>
</comment>
<feature type="domain" description="BFD-like [2Fe-2S]-binding" evidence="11">
    <location>
        <begin position="422"/>
        <end position="470"/>
    </location>
</feature>
<dbReference type="InterPro" id="IPR036188">
    <property type="entry name" value="FAD/NAD-bd_sf"/>
</dbReference>
<dbReference type="PRINTS" id="PR00368">
    <property type="entry name" value="FADPNR"/>
</dbReference>
<dbReference type="GO" id="GO:0016491">
    <property type="term" value="F:oxidoreductase activity"/>
    <property type="evidence" value="ECO:0007669"/>
    <property type="project" value="UniProtKB-KW"/>
</dbReference>
<proteinExistence type="inferred from homology"/>
<dbReference type="RefSeq" id="WP_114125344.1">
    <property type="nucleotide sequence ID" value="NZ_QOUI01000002.1"/>
</dbReference>
<keyword evidence="5" id="KW-0349">Heme</keyword>
<keyword evidence="7" id="KW-0560">Oxidoreductase</keyword>
<dbReference type="EMBL" id="QOUI01000002">
    <property type="protein sequence ID" value="RCK70572.1"/>
    <property type="molecule type" value="Genomic_DNA"/>
</dbReference>
<evidence type="ECO:0000259" key="12">
    <source>
        <dbReference type="Pfam" id="PF07992"/>
    </source>
</evidence>
<keyword evidence="9" id="KW-0411">Iron-sulfur</keyword>
<dbReference type="Gene3D" id="1.10.10.1100">
    <property type="entry name" value="BFD-like [2Fe-2S]-binding domain"/>
    <property type="match status" value="1"/>
</dbReference>
<comment type="pathway">
    <text evidence="3">Nitrogen metabolism; nitrate reduction (assimilation).</text>
</comment>
<dbReference type="InterPro" id="IPR023753">
    <property type="entry name" value="FAD/NAD-binding_dom"/>
</dbReference>
<dbReference type="InterPro" id="IPR041854">
    <property type="entry name" value="BFD-like_2Fe2S-bd_dom_sf"/>
</dbReference>
<keyword evidence="8" id="KW-0408">Iron</keyword>
<dbReference type="InterPro" id="IPR052034">
    <property type="entry name" value="NasD-like"/>
</dbReference>
<reference evidence="13 14" key="1">
    <citation type="submission" date="2018-07" db="EMBL/GenBank/DDBJ databases">
        <title>Desertimonas flava gen. nov. sp. nov.</title>
        <authorList>
            <person name="Liu S."/>
        </authorList>
    </citation>
    <scope>NUCLEOTIDE SEQUENCE [LARGE SCALE GENOMIC DNA]</scope>
    <source>
        <strain evidence="13 14">16Sb5-5</strain>
    </source>
</reference>
<dbReference type="PANTHER" id="PTHR43809">
    <property type="entry name" value="NITRITE REDUCTASE (NADH) LARGE SUBUNIT"/>
    <property type="match status" value="1"/>
</dbReference>
<dbReference type="PRINTS" id="PR00411">
    <property type="entry name" value="PNDRDTASEI"/>
</dbReference>
<keyword evidence="6" id="KW-0479">Metal-binding</keyword>
<evidence type="ECO:0000256" key="10">
    <source>
        <dbReference type="SAM" id="MobiDB-lite"/>
    </source>
</evidence>
<dbReference type="Proteomes" id="UP000252770">
    <property type="component" value="Unassembled WGS sequence"/>
</dbReference>
<feature type="region of interest" description="Disordered" evidence="10">
    <location>
        <begin position="478"/>
        <end position="506"/>
    </location>
</feature>
<comment type="cofactor">
    <cofactor evidence="2">
        <name>[4Fe-4S] cluster</name>
        <dbReference type="ChEBI" id="CHEBI:49883"/>
    </cofactor>
</comment>
<accession>A0A367YZY6</accession>